<accession>A0A4U3L753</accession>
<dbReference type="AlphaFoldDB" id="A0A4U3L753"/>
<dbReference type="GO" id="GO:0016740">
    <property type="term" value="F:transferase activity"/>
    <property type="evidence" value="ECO:0007669"/>
    <property type="project" value="UniProtKB-KW"/>
</dbReference>
<dbReference type="Gene3D" id="3.90.550.10">
    <property type="entry name" value="Spore Coat Polysaccharide Biosynthesis Protein SpsA, Chain A"/>
    <property type="match status" value="1"/>
</dbReference>
<proteinExistence type="predicted"/>
<organism evidence="2 3">
    <name type="scientific">Ilyomonas limi</name>
    <dbReference type="NCBI Taxonomy" id="2575867"/>
    <lineage>
        <taxon>Bacteria</taxon>
        <taxon>Pseudomonadati</taxon>
        <taxon>Bacteroidota</taxon>
        <taxon>Chitinophagia</taxon>
        <taxon>Chitinophagales</taxon>
        <taxon>Chitinophagaceae</taxon>
        <taxon>Ilyomonas</taxon>
    </lineage>
</organism>
<protein>
    <submittedName>
        <fullName evidence="2">Glycosyltransferase family 2 protein</fullName>
    </submittedName>
</protein>
<dbReference type="EMBL" id="SZQL01000002">
    <property type="protein sequence ID" value="TKK70852.1"/>
    <property type="molecule type" value="Genomic_DNA"/>
</dbReference>
<reference evidence="2 3" key="1">
    <citation type="submission" date="2019-05" db="EMBL/GenBank/DDBJ databases">
        <title>Panacibacter sp. strain 17mud1-8 Genome sequencing and assembly.</title>
        <authorList>
            <person name="Chhetri G."/>
        </authorList>
    </citation>
    <scope>NUCLEOTIDE SEQUENCE [LARGE SCALE GENOMIC DNA]</scope>
    <source>
        <strain evidence="2 3">17mud1-8</strain>
    </source>
</reference>
<dbReference type="Proteomes" id="UP000305848">
    <property type="component" value="Unassembled WGS sequence"/>
</dbReference>
<dbReference type="SUPFAM" id="SSF53448">
    <property type="entry name" value="Nucleotide-diphospho-sugar transferases"/>
    <property type="match status" value="1"/>
</dbReference>
<evidence type="ECO:0000259" key="1">
    <source>
        <dbReference type="Pfam" id="PF00535"/>
    </source>
</evidence>
<dbReference type="RefSeq" id="WP_137260451.1">
    <property type="nucleotide sequence ID" value="NZ_SZQL01000002.1"/>
</dbReference>
<dbReference type="OrthoDB" id="9771846at2"/>
<evidence type="ECO:0000313" key="3">
    <source>
        <dbReference type="Proteomes" id="UP000305848"/>
    </source>
</evidence>
<dbReference type="PANTHER" id="PTHR43179">
    <property type="entry name" value="RHAMNOSYLTRANSFERASE WBBL"/>
    <property type="match status" value="1"/>
</dbReference>
<keyword evidence="2" id="KW-0808">Transferase</keyword>
<feature type="domain" description="Glycosyltransferase 2-like" evidence="1">
    <location>
        <begin position="12"/>
        <end position="181"/>
    </location>
</feature>
<keyword evidence="3" id="KW-1185">Reference proteome</keyword>
<evidence type="ECO:0000313" key="2">
    <source>
        <dbReference type="EMBL" id="TKK70852.1"/>
    </source>
</evidence>
<dbReference type="InterPro" id="IPR029044">
    <property type="entry name" value="Nucleotide-diphossugar_trans"/>
</dbReference>
<dbReference type="CDD" id="cd04186">
    <property type="entry name" value="GT_2_like_c"/>
    <property type="match status" value="1"/>
</dbReference>
<gene>
    <name evidence="2" type="ORF">FC093_03920</name>
</gene>
<name>A0A4U3L753_9BACT</name>
<dbReference type="InterPro" id="IPR001173">
    <property type="entry name" value="Glyco_trans_2-like"/>
</dbReference>
<sequence length="305" mass="35396">MYNTSSPVIYTIIVTYNGAQWIRKCLSALAHSSVHEFTIVVDNASEDDTVKIIKTEFPYIELIQNKTNLGFGAANNIAIEIALRREAHFVLLLNQDVYVYQDSIEQLLSVIQQYKEYGIVSPVQQSGNGKMLDNSFKKYLERLCTGDEVKAIEKKIYAGKKIIPVRFVNAAAWLMHAEVVRKVGYFHPLFFHYGEDNNYSSRVQYHGFKVGICPGSYVIHDRNQQADKQRELLRKIKTIVRYTATDIRKSFAAAYLQALWKYFSLRRKAAAYRSNYIRDALKDEWLFLNNIADIRHYRKQMKLPL</sequence>
<comment type="caution">
    <text evidence="2">The sequence shown here is derived from an EMBL/GenBank/DDBJ whole genome shotgun (WGS) entry which is preliminary data.</text>
</comment>
<dbReference type="Pfam" id="PF00535">
    <property type="entry name" value="Glycos_transf_2"/>
    <property type="match status" value="1"/>
</dbReference>
<dbReference type="PANTHER" id="PTHR43179:SF7">
    <property type="entry name" value="RHAMNOSYLTRANSFERASE WBBL"/>
    <property type="match status" value="1"/>
</dbReference>